<dbReference type="Gene3D" id="4.10.280.10">
    <property type="entry name" value="Helix-loop-helix DNA-binding domain"/>
    <property type="match status" value="1"/>
</dbReference>
<dbReference type="Pfam" id="PF00010">
    <property type="entry name" value="HLH"/>
    <property type="match status" value="1"/>
</dbReference>
<feature type="compositionally biased region" description="Low complexity" evidence="6">
    <location>
        <begin position="1"/>
        <end position="17"/>
    </location>
</feature>
<evidence type="ECO:0000313" key="8">
    <source>
        <dbReference type="EMBL" id="UYW66140.1"/>
    </source>
</evidence>
<feature type="region of interest" description="Disordered" evidence="6">
    <location>
        <begin position="288"/>
        <end position="311"/>
    </location>
</feature>
<name>A0A9E8AAU3_PANQU</name>
<dbReference type="PROSITE" id="PS50888">
    <property type="entry name" value="BHLH"/>
    <property type="match status" value="1"/>
</dbReference>
<proteinExistence type="evidence at transcript level"/>
<dbReference type="InterPro" id="IPR011598">
    <property type="entry name" value="bHLH_dom"/>
</dbReference>
<evidence type="ECO:0000256" key="3">
    <source>
        <dbReference type="ARBA" id="ARBA00023163"/>
    </source>
</evidence>
<dbReference type="InterPro" id="IPR045084">
    <property type="entry name" value="AIB/MYC-like"/>
</dbReference>
<feature type="domain" description="BHLH" evidence="7">
    <location>
        <begin position="307"/>
        <end position="356"/>
    </location>
</feature>
<dbReference type="PANTHER" id="PTHR11514:SF40">
    <property type="entry name" value="TRANSCRIPTION FACTOR BHLH14"/>
    <property type="match status" value="1"/>
</dbReference>
<dbReference type="PANTHER" id="PTHR11514">
    <property type="entry name" value="MYC"/>
    <property type="match status" value="1"/>
</dbReference>
<evidence type="ECO:0000256" key="6">
    <source>
        <dbReference type="SAM" id="MobiDB-lite"/>
    </source>
</evidence>
<sequence length="489" mass="53870">MDLVVSSSSSSSLVSLSQESHPPTTLQQRLEHILGSQPAADSWCYAIFWQTSTDHNGRLLLSWGDGHFQGTKTPPPKHPPTNAKLERKKAIRGLFHALLNDNPDTECSIDTNDDGGDVTDAEWFYVTSLARTFPGGEYSEAFSSGTCVWLAGVDQLQLAKCERVREAQIHGIQTFVCIPTCYGVLEMGSNIALKQNWSLVQQANTLFGSDVSGFIPDQKVPNTSNNNINVINNNGFLDGSNCFADIGVKMGTGSQEEESINLEAAKQEELEHSVSEFHEFVTAAGAKASVEKRAPKKRGRKPCPGRDMAMNHVEAERQRREKLNNRFYALRSVVPNVSRMDKASLLADAVSYINNLKAKVEELESQVQRESKKARVVVVESAGDTTIDNNSSTTTCINDIRPSSNSNNPVLEVEFKMVGPDALIRVQSQNCNYPGAKLMEALRELELQLHHASMSRVDELMVQDVVIRVSDGLRTEDALKAALLRALDH</sequence>
<feature type="region of interest" description="Disordered" evidence="6">
    <location>
        <begin position="1"/>
        <end position="22"/>
    </location>
</feature>
<dbReference type="Pfam" id="PF14215">
    <property type="entry name" value="bHLH-MYC_N"/>
    <property type="match status" value="1"/>
</dbReference>
<accession>A0A9E8AAU3</accession>
<organism evidence="8">
    <name type="scientific">Panax quinquefolius</name>
    <name type="common">American ginseng</name>
    <name type="synonym">Aralia quinquefolia</name>
    <dbReference type="NCBI Taxonomy" id="44588"/>
    <lineage>
        <taxon>Eukaryota</taxon>
        <taxon>Viridiplantae</taxon>
        <taxon>Streptophyta</taxon>
        <taxon>Embryophyta</taxon>
        <taxon>Tracheophyta</taxon>
        <taxon>Spermatophyta</taxon>
        <taxon>Magnoliopsida</taxon>
        <taxon>eudicotyledons</taxon>
        <taxon>Gunneridae</taxon>
        <taxon>Pentapetalae</taxon>
        <taxon>asterids</taxon>
        <taxon>campanulids</taxon>
        <taxon>Apiales</taxon>
        <taxon>Araliaceae</taxon>
        <taxon>Panax</taxon>
    </lineage>
</organism>
<dbReference type="InterPro" id="IPR036638">
    <property type="entry name" value="HLH_DNA-bd_sf"/>
</dbReference>
<dbReference type="AlphaFoldDB" id="A0A9E8AAU3"/>
<dbReference type="GO" id="GO:0000976">
    <property type="term" value="F:transcription cis-regulatory region binding"/>
    <property type="evidence" value="ECO:0007669"/>
    <property type="project" value="TreeGrafter"/>
</dbReference>
<keyword evidence="3 5" id="KW-0804">Transcription</keyword>
<evidence type="ECO:0000256" key="1">
    <source>
        <dbReference type="ARBA" id="ARBA00004123"/>
    </source>
</evidence>
<dbReference type="SMART" id="SM00353">
    <property type="entry name" value="HLH"/>
    <property type="match status" value="1"/>
</dbReference>
<dbReference type="GO" id="GO:0003700">
    <property type="term" value="F:DNA-binding transcription factor activity"/>
    <property type="evidence" value="ECO:0007669"/>
    <property type="project" value="InterPro"/>
</dbReference>
<comment type="subcellular location">
    <subcellularLocation>
        <location evidence="1 5">Nucleus</location>
    </subcellularLocation>
</comment>
<evidence type="ECO:0000256" key="4">
    <source>
        <dbReference type="ARBA" id="ARBA00023242"/>
    </source>
</evidence>
<protein>
    <recommendedName>
        <fullName evidence="5">Transcription factor</fullName>
        <shortName evidence="5">bHLH transcription factor</shortName>
    </recommendedName>
    <alternativeName>
        <fullName evidence="5">Basic helix-loop-helix protein</fullName>
    </alternativeName>
</protein>
<keyword evidence="4 5" id="KW-0539">Nucleus</keyword>
<dbReference type="SUPFAM" id="SSF47459">
    <property type="entry name" value="HLH, helix-loop-helix DNA-binding domain"/>
    <property type="match status" value="1"/>
</dbReference>
<dbReference type="InterPro" id="IPR054502">
    <property type="entry name" value="bHLH-TF_ACT-like_plant"/>
</dbReference>
<dbReference type="EMBL" id="OK396631">
    <property type="protein sequence ID" value="UYW66140.1"/>
    <property type="molecule type" value="mRNA"/>
</dbReference>
<evidence type="ECO:0000259" key="7">
    <source>
        <dbReference type="PROSITE" id="PS50888"/>
    </source>
</evidence>
<feature type="compositionally biased region" description="Basic residues" evidence="6">
    <location>
        <begin position="294"/>
        <end position="303"/>
    </location>
</feature>
<dbReference type="GO" id="GO:0005634">
    <property type="term" value="C:nucleus"/>
    <property type="evidence" value="ECO:0007669"/>
    <property type="project" value="UniProtKB-SubCell"/>
</dbReference>
<keyword evidence="2 5" id="KW-0805">Transcription regulation</keyword>
<evidence type="ECO:0000256" key="5">
    <source>
        <dbReference type="RuleBase" id="RU369104"/>
    </source>
</evidence>
<evidence type="ECO:0000256" key="2">
    <source>
        <dbReference type="ARBA" id="ARBA00023015"/>
    </source>
</evidence>
<dbReference type="Pfam" id="PF22754">
    <property type="entry name" value="bHLH-TF_ACT-like_plant"/>
    <property type="match status" value="1"/>
</dbReference>
<dbReference type="InterPro" id="IPR025610">
    <property type="entry name" value="MYC/MYB_N"/>
</dbReference>
<reference evidence="8" key="1">
    <citation type="submission" date="2021-09" db="EMBL/GenBank/DDBJ databases">
        <authorList>
            <person name="Lu C."/>
            <person name="Chen J."/>
        </authorList>
    </citation>
    <scope>NUCLEOTIDE SEQUENCE</scope>
</reference>
<dbReference type="GO" id="GO:0046983">
    <property type="term" value="F:protein dimerization activity"/>
    <property type="evidence" value="ECO:0007669"/>
    <property type="project" value="InterPro"/>
</dbReference>